<evidence type="ECO:0000256" key="1">
    <source>
        <dbReference type="ARBA" id="ARBA00005781"/>
    </source>
</evidence>
<geneLocation type="mitochondrion" evidence="4"/>
<dbReference type="GO" id="GO:0005840">
    <property type="term" value="C:ribosome"/>
    <property type="evidence" value="ECO:0007669"/>
    <property type="project" value="UniProtKB-KW"/>
</dbReference>
<dbReference type="GO" id="GO:1990904">
    <property type="term" value="C:ribonucleoprotein complex"/>
    <property type="evidence" value="ECO:0007669"/>
    <property type="project" value="UniProtKB-KW"/>
</dbReference>
<reference evidence="4" key="1">
    <citation type="journal article" date="2017" name="Curr. Biol.">
        <title>A New Lineage of Eukaryotes Illuminates Early Mitochondrial Genome Reduction.</title>
        <authorList>
            <person name="Janouskovec J."/>
            <person name="Tikhonenkov D.V."/>
            <person name="Burki F."/>
            <person name="Howe A.T."/>
            <person name="Rohwer F.L."/>
            <person name="Mylnikov A.P."/>
            <person name="Keeling P.J."/>
        </authorList>
    </citation>
    <scope>NUCLEOTIDE SEQUENCE</scope>
    <source>
        <strain evidence="4">TD-1</strain>
    </source>
</reference>
<dbReference type="Pfam" id="PF01245">
    <property type="entry name" value="Ribosomal_L19"/>
    <property type="match status" value="1"/>
</dbReference>
<organism evidence="4">
    <name type="scientific">Ancoracysta twista</name>
    <dbReference type="NCBI Taxonomy" id="2044563"/>
    <lineage>
        <taxon>Eukaryota</taxon>
        <taxon>Provora</taxon>
        <taxon>Nebulidia</taxon>
        <taxon>Nebulidea</taxon>
        <taxon>Nebulidida</taxon>
        <taxon>Nebulidae</taxon>
    </lineage>
</organism>
<gene>
    <name evidence="4" type="primary">rpl19</name>
</gene>
<dbReference type="RefSeq" id="YP_009446428.1">
    <property type="nucleotide sequence ID" value="NC_036491.1"/>
</dbReference>
<comment type="similarity">
    <text evidence="1">Belongs to the bacterial ribosomal protein bL19 family.</text>
</comment>
<dbReference type="EMBL" id="MG202008">
    <property type="protein sequence ID" value="ATY40916.1"/>
    <property type="molecule type" value="Genomic_DNA"/>
</dbReference>
<keyword evidence="3" id="KW-0687">Ribonucleoprotein</keyword>
<dbReference type="InterPro" id="IPR038657">
    <property type="entry name" value="Ribosomal_bL19_sf"/>
</dbReference>
<keyword evidence="4" id="KW-0496">Mitochondrion</keyword>
<evidence type="ECO:0000313" key="4">
    <source>
        <dbReference type="EMBL" id="ATY40916.1"/>
    </source>
</evidence>
<dbReference type="AlphaFoldDB" id="A0A2H4R8E2"/>
<sequence>MNYLAKLDKVQLEEYSQNPCTQYPQPGDILKLQFIISRKQQRRKSFVALCTKLTGAGVRKRIHLKGSTFGQTVYLSFLLHSPNLLRLDKIRSLRESEKSLFSEDTPSRLCFPYGYEYQ</sequence>
<dbReference type="SUPFAM" id="SSF50104">
    <property type="entry name" value="Translation proteins SH3-like domain"/>
    <property type="match status" value="1"/>
</dbReference>
<proteinExistence type="inferred from homology"/>
<dbReference type="GO" id="GO:0006412">
    <property type="term" value="P:translation"/>
    <property type="evidence" value="ECO:0007669"/>
    <property type="project" value="InterPro"/>
</dbReference>
<dbReference type="InterPro" id="IPR008991">
    <property type="entry name" value="Translation_prot_SH3-like_sf"/>
</dbReference>
<protein>
    <submittedName>
        <fullName evidence="4">Ribosomal protein L19</fullName>
    </submittedName>
</protein>
<name>A0A2H4R8E2_9EUKA</name>
<evidence type="ECO:0000256" key="2">
    <source>
        <dbReference type="ARBA" id="ARBA00022980"/>
    </source>
</evidence>
<dbReference type="Gene3D" id="2.30.30.790">
    <property type="match status" value="1"/>
</dbReference>
<dbReference type="InterPro" id="IPR001857">
    <property type="entry name" value="Ribosomal_bL19"/>
</dbReference>
<evidence type="ECO:0000256" key="3">
    <source>
        <dbReference type="ARBA" id="ARBA00023274"/>
    </source>
</evidence>
<dbReference type="GeneID" id="35199356"/>
<accession>A0A2H4R8E2</accession>
<dbReference type="GO" id="GO:0003735">
    <property type="term" value="F:structural constituent of ribosome"/>
    <property type="evidence" value="ECO:0007669"/>
    <property type="project" value="InterPro"/>
</dbReference>
<keyword evidence="2 4" id="KW-0689">Ribosomal protein</keyword>